<dbReference type="PANTHER" id="PTHR19143:SF327">
    <property type="entry name" value="FI21813P1-RELATED"/>
    <property type="match status" value="1"/>
</dbReference>
<dbReference type="SUPFAM" id="SSF56496">
    <property type="entry name" value="Fibrinogen C-terminal domain-like"/>
    <property type="match status" value="1"/>
</dbReference>
<dbReference type="InterPro" id="IPR050373">
    <property type="entry name" value="Fibrinogen_C-term_domain"/>
</dbReference>
<dbReference type="Proteomes" id="UP000683360">
    <property type="component" value="Unassembled WGS sequence"/>
</dbReference>
<dbReference type="OrthoDB" id="6345539at2759"/>
<dbReference type="InterPro" id="IPR002181">
    <property type="entry name" value="Fibrinogen_a/b/g_C_dom"/>
</dbReference>
<comment type="caution">
    <text evidence="2">The sequence shown here is derived from an EMBL/GenBank/DDBJ whole genome shotgun (WGS) entry which is preliminary data.</text>
</comment>
<dbReference type="SMART" id="SM00186">
    <property type="entry name" value="FBG"/>
    <property type="match status" value="1"/>
</dbReference>
<organism evidence="2 3">
    <name type="scientific">Mytilus edulis</name>
    <name type="common">Blue mussel</name>
    <dbReference type="NCBI Taxonomy" id="6550"/>
    <lineage>
        <taxon>Eukaryota</taxon>
        <taxon>Metazoa</taxon>
        <taxon>Spiralia</taxon>
        <taxon>Lophotrochozoa</taxon>
        <taxon>Mollusca</taxon>
        <taxon>Bivalvia</taxon>
        <taxon>Autobranchia</taxon>
        <taxon>Pteriomorphia</taxon>
        <taxon>Mytilida</taxon>
        <taxon>Mytiloidea</taxon>
        <taxon>Mytilidae</taxon>
        <taxon>Mytilinae</taxon>
        <taxon>Mytilus</taxon>
    </lineage>
</organism>
<dbReference type="PANTHER" id="PTHR19143">
    <property type="entry name" value="FIBRINOGEN/TENASCIN/ANGIOPOEITIN"/>
    <property type="match status" value="1"/>
</dbReference>
<sequence length="247" mass="28298">MFTTFVVMVTTTKAQIGKHFHDTKRTPFTGNFKYGQGKMINNWCPVAKPKDCEEIDPAHCKSGVYTIFPTGLKPFDVIQRRFDGKIDFYRTWKEYEHGFGNLRGEHWLGNDKIHILTSGGYYNFELRIDLADFDGETRYALYRKFSVGNAGSKYKLEVGGYSGNAGDCLTGHSGRLFSTPDQDNDASESNCADSNKGGYWYYKCYHSNLNGAYFKGETKMKYKGMVWPCWRGYSYSLKSTTLMIRKL</sequence>
<accession>A0A8S3UGS4</accession>
<dbReference type="Pfam" id="PF00147">
    <property type="entry name" value="Fibrinogen_C"/>
    <property type="match status" value="1"/>
</dbReference>
<reference evidence="2" key="1">
    <citation type="submission" date="2021-03" db="EMBL/GenBank/DDBJ databases">
        <authorList>
            <person name="Bekaert M."/>
        </authorList>
    </citation>
    <scope>NUCLEOTIDE SEQUENCE</scope>
</reference>
<dbReference type="PROSITE" id="PS51406">
    <property type="entry name" value="FIBRINOGEN_C_2"/>
    <property type="match status" value="1"/>
</dbReference>
<proteinExistence type="predicted"/>
<gene>
    <name evidence="2" type="ORF">MEDL_54860</name>
</gene>
<dbReference type="CDD" id="cd00087">
    <property type="entry name" value="FReD"/>
    <property type="match status" value="1"/>
</dbReference>
<dbReference type="Gene3D" id="3.90.215.10">
    <property type="entry name" value="Gamma Fibrinogen, chain A, domain 1"/>
    <property type="match status" value="1"/>
</dbReference>
<feature type="domain" description="Fibrinogen C-terminal" evidence="1">
    <location>
        <begin position="43"/>
        <end position="247"/>
    </location>
</feature>
<dbReference type="AlphaFoldDB" id="A0A8S3UGS4"/>
<dbReference type="EMBL" id="CAJPWZ010002681">
    <property type="protein sequence ID" value="CAG2242706.1"/>
    <property type="molecule type" value="Genomic_DNA"/>
</dbReference>
<evidence type="ECO:0000259" key="1">
    <source>
        <dbReference type="PROSITE" id="PS51406"/>
    </source>
</evidence>
<evidence type="ECO:0000313" key="2">
    <source>
        <dbReference type="EMBL" id="CAG2242706.1"/>
    </source>
</evidence>
<name>A0A8S3UGS4_MYTED</name>
<dbReference type="InterPro" id="IPR036056">
    <property type="entry name" value="Fibrinogen-like_C"/>
</dbReference>
<dbReference type="GO" id="GO:0005615">
    <property type="term" value="C:extracellular space"/>
    <property type="evidence" value="ECO:0007669"/>
    <property type="project" value="TreeGrafter"/>
</dbReference>
<dbReference type="InterPro" id="IPR014716">
    <property type="entry name" value="Fibrinogen_a/b/g_C_1"/>
</dbReference>
<evidence type="ECO:0000313" key="3">
    <source>
        <dbReference type="Proteomes" id="UP000683360"/>
    </source>
</evidence>
<keyword evidence="3" id="KW-1185">Reference proteome</keyword>
<protein>
    <recommendedName>
        <fullName evidence="1">Fibrinogen C-terminal domain-containing protein</fullName>
    </recommendedName>
</protein>